<feature type="domain" description="HTH cro/C1-type" evidence="1">
    <location>
        <begin position="19"/>
        <end position="74"/>
    </location>
</feature>
<dbReference type="InterPro" id="IPR043917">
    <property type="entry name" value="DUF5753"/>
</dbReference>
<dbReference type="Pfam" id="PF19054">
    <property type="entry name" value="DUF5753"/>
    <property type="match status" value="1"/>
</dbReference>
<reference evidence="2 3" key="1">
    <citation type="submission" date="2021-03" db="EMBL/GenBank/DDBJ databases">
        <title>Actinomadura violae sp. nov., isolated from lichen in Thailand.</title>
        <authorList>
            <person name="Kanchanasin P."/>
            <person name="Saeng-In P."/>
            <person name="Phongsopitanun W."/>
            <person name="Yuki M."/>
            <person name="Kudo T."/>
            <person name="Ohkuma M."/>
            <person name="Tanasupawat S."/>
        </authorList>
    </citation>
    <scope>NUCLEOTIDE SEQUENCE [LARGE SCALE GENOMIC DNA]</scope>
    <source>
        <strain evidence="2 3">LCR2-06</strain>
    </source>
</reference>
<dbReference type="InterPro" id="IPR001387">
    <property type="entry name" value="Cro/C1-type_HTH"/>
</dbReference>
<name>A0ABS3RPS7_9ACTN</name>
<evidence type="ECO:0000313" key="2">
    <source>
        <dbReference type="EMBL" id="MBO2458553.1"/>
    </source>
</evidence>
<dbReference type="SUPFAM" id="SSF47413">
    <property type="entry name" value="lambda repressor-like DNA-binding domains"/>
    <property type="match status" value="1"/>
</dbReference>
<evidence type="ECO:0000313" key="3">
    <source>
        <dbReference type="Proteomes" id="UP000680206"/>
    </source>
</evidence>
<organism evidence="2 3">
    <name type="scientific">Actinomadura violacea</name>
    <dbReference type="NCBI Taxonomy" id="2819934"/>
    <lineage>
        <taxon>Bacteria</taxon>
        <taxon>Bacillati</taxon>
        <taxon>Actinomycetota</taxon>
        <taxon>Actinomycetes</taxon>
        <taxon>Streptosporangiales</taxon>
        <taxon>Thermomonosporaceae</taxon>
        <taxon>Actinomadura</taxon>
    </lineage>
</organism>
<dbReference type="RefSeq" id="WP_208240718.1">
    <property type="nucleotide sequence ID" value="NZ_JAGEPF010000008.1"/>
</dbReference>
<dbReference type="SMART" id="SM00530">
    <property type="entry name" value="HTH_XRE"/>
    <property type="match status" value="1"/>
</dbReference>
<dbReference type="Pfam" id="PF13560">
    <property type="entry name" value="HTH_31"/>
    <property type="match status" value="1"/>
</dbReference>
<dbReference type="InterPro" id="IPR010982">
    <property type="entry name" value="Lambda_DNA-bd_dom_sf"/>
</dbReference>
<dbReference type="CDD" id="cd00093">
    <property type="entry name" value="HTH_XRE"/>
    <property type="match status" value="1"/>
</dbReference>
<sequence length="270" mass="30287">MAPTRDCTPSVHQETFVSEMRARREAAKLSRNKLAAALGCTPQWLAKVEAYEKPPSEGLADDLDTYFQAGGMFRRTWERHVVARKRGLIPSGFRPLAEAEPDATHISIYEPLLVTGLLQTEEYARFVLGAGMRADKVDELVAIRMERQAILQRLEPPWLFVLIREAVIRDIRSEFRVEQCKRLLDVMEHPKLAIQIIPADAAVFQPCGFQVLGFKQAPDVAYVDGVGRHGQILTEPSDVQELGILFDVIRTAALSAAESQCMVRTIMENT</sequence>
<dbReference type="Proteomes" id="UP000680206">
    <property type="component" value="Unassembled WGS sequence"/>
</dbReference>
<protein>
    <submittedName>
        <fullName evidence="2">Helix-turn-helix transcriptional regulator</fullName>
    </submittedName>
</protein>
<evidence type="ECO:0000259" key="1">
    <source>
        <dbReference type="SMART" id="SM00530"/>
    </source>
</evidence>
<comment type="caution">
    <text evidence="2">The sequence shown here is derived from an EMBL/GenBank/DDBJ whole genome shotgun (WGS) entry which is preliminary data.</text>
</comment>
<accession>A0ABS3RPS7</accession>
<dbReference type="EMBL" id="JAGEPF010000008">
    <property type="protein sequence ID" value="MBO2458553.1"/>
    <property type="molecule type" value="Genomic_DNA"/>
</dbReference>
<keyword evidence="3" id="KW-1185">Reference proteome</keyword>
<dbReference type="Gene3D" id="1.10.260.40">
    <property type="entry name" value="lambda repressor-like DNA-binding domains"/>
    <property type="match status" value="1"/>
</dbReference>
<proteinExistence type="predicted"/>
<gene>
    <name evidence="2" type="ORF">J4709_13330</name>
</gene>